<dbReference type="Gene3D" id="3.90.1210.10">
    <property type="entry name" value="Antifreeze-like/N-acetylneuraminic acid synthase C-terminal domain"/>
    <property type="match status" value="1"/>
</dbReference>
<protein>
    <submittedName>
        <fullName evidence="2">Pilus assembly protein CpaB</fullName>
    </submittedName>
</protein>
<dbReference type="RefSeq" id="WP_209808766.1">
    <property type="nucleotide sequence ID" value="NZ_JAGGKT010000001.1"/>
</dbReference>
<dbReference type="EMBL" id="JAGGKT010000001">
    <property type="protein sequence ID" value="MBP1930691.1"/>
    <property type="molecule type" value="Genomic_DNA"/>
</dbReference>
<dbReference type="Pfam" id="PF08666">
    <property type="entry name" value="SAF"/>
    <property type="match status" value="1"/>
</dbReference>
<dbReference type="InterPro" id="IPR013974">
    <property type="entry name" value="SAF"/>
</dbReference>
<sequence>MFESRKRVFIFTILSIAFAMAAAFLFSNYIKQTKQSLGNMVSIHVAEKDIPAGSPITSEFLSTIEMPIKYASESFIKSAEQYKDKISLVPIPKGEVLTVAMLRDISNVPTDHRMVQLRAPLAVFDDQINPLDRVDLFSSYETEADNNPKQPKDRRITELTLKNVEVLQVSKQDSKIISIGVALKPEQAKRIIWILNYGKELRVVKSNSSIEQGGKGEGQ</sequence>
<evidence type="ECO:0000313" key="2">
    <source>
        <dbReference type="EMBL" id="MBP1930691.1"/>
    </source>
</evidence>
<keyword evidence="3" id="KW-1185">Reference proteome</keyword>
<accession>A0ABS4GKB2</accession>
<dbReference type="SMART" id="SM00858">
    <property type="entry name" value="SAF"/>
    <property type="match status" value="1"/>
</dbReference>
<reference evidence="2 3" key="1">
    <citation type="submission" date="2021-03" db="EMBL/GenBank/DDBJ databases">
        <title>Genomic Encyclopedia of Type Strains, Phase IV (KMG-IV): sequencing the most valuable type-strain genomes for metagenomic binning, comparative biology and taxonomic classification.</title>
        <authorList>
            <person name="Goeker M."/>
        </authorList>
    </citation>
    <scope>NUCLEOTIDE SEQUENCE [LARGE SCALE GENOMIC DNA]</scope>
    <source>
        <strain evidence="2 3">DSM 24738</strain>
    </source>
</reference>
<comment type="caution">
    <text evidence="2">The sequence shown here is derived from an EMBL/GenBank/DDBJ whole genome shotgun (WGS) entry which is preliminary data.</text>
</comment>
<feature type="domain" description="SAF" evidence="1">
    <location>
        <begin position="41"/>
        <end position="103"/>
    </location>
</feature>
<proteinExistence type="predicted"/>
<organism evidence="2 3">
    <name type="scientific">Ammoniphilus resinae</name>
    <dbReference type="NCBI Taxonomy" id="861532"/>
    <lineage>
        <taxon>Bacteria</taxon>
        <taxon>Bacillati</taxon>
        <taxon>Bacillota</taxon>
        <taxon>Bacilli</taxon>
        <taxon>Bacillales</taxon>
        <taxon>Paenibacillaceae</taxon>
        <taxon>Aneurinibacillus group</taxon>
        <taxon>Ammoniphilus</taxon>
    </lineage>
</organism>
<gene>
    <name evidence="2" type="ORF">J2Z37_000678</name>
</gene>
<dbReference type="Proteomes" id="UP001519343">
    <property type="component" value="Unassembled WGS sequence"/>
</dbReference>
<dbReference type="CDD" id="cd11614">
    <property type="entry name" value="SAF_CpaB_FlgA_like"/>
    <property type="match status" value="1"/>
</dbReference>
<evidence type="ECO:0000259" key="1">
    <source>
        <dbReference type="SMART" id="SM00858"/>
    </source>
</evidence>
<evidence type="ECO:0000313" key="3">
    <source>
        <dbReference type="Proteomes" id="UP001519343"/>
    </source>
</evidence>
<name>A0ABS4GKB2_9BACL</name>